<dbReference type="EMBL" id="CAJOBJ010066692">
    <property type="protein sequence ID" value="CAF4441989.1"/>
    <property type="molecule type" value="Genomic_DNA"/>
</dbReference>
<proteinExistence type="predicted"/>
<feature type="non-terminal residue" evidence="1">
    <location>
        <position position="17"/>
    </location>
</feature>
<evidence type="ECO:0000313" key="2">
    <source>
        <dbReference type="EMBL" id="CAF4441989.1"/>
    </source>
</evidence>
<reference evidence="1" key="1">
    <citation type="submission" date="2021-02" db="EMBL/GenBank/DDBJ databases">
        <authorList>
            <person name="Nowell W R."/>
        </authorList>
    </citation>
    <scope>NUCLEOTIDE SEQUENCE</scope>
</reference>
<organism evidence="1 3">
    <name type="scientific">Rotaria magnacalcarata</name>
    <dbReference type="NCBI Taxonomy" id="392030"/>
    <lineage>
        <taxon>Eukaryota</taxon>
        <taxon>Metazoa</taxon>
        <taxon>Spiralia</taxon>
        <taxon>Gnathifera</taxon>
        <taxon>Rotifera</taxon>
        <taxon>Eurotatoria</taxon>
        <taxon>Bdelloidea</taxon>
        <taxon>Philodinida</taxon>
        <taxon>Philodinidae</taxon>
        <taxon>Rotaria</taxon>
    </lineage>
</organism>
<evidence type="ECO:0000313" key="3">
    <source>
        <dbReference type="Proteomes" id="UP000681967"/>
    </source>
</evidence>
<dbReference type="AlphaFoldDB" id="A0A8S2TYB8"/>
<dbReference type="EMBL" id="CAJOBH010038480">
    <property type="protein sequence ID" value="CAF4315135.1"/>
    <property type="molecule type" value="Genomic_DNA"/>
</dbReference>
<sequence>MKLNDKQITMIPKVQTL</sequence>
<evidence type="ECO:0000313" key="1">
    <source>
        <dbReference type="EMBL" id="CAF4315135.1"/>
    </source>
</evidence>
<accession>A0A8S2TYB8</accession>
<name>A0A8S2TYB8_9BILA</name>
<comment type="caution">
    <text evidence="1">The sequence shown here is derived from an EMBL/GenBank/DDBJ whole genome shotgun (WGS) entry which is preliminary data.</text>
</comment>
<protein>
    <submittedName>
        <fullName evidence="1">Uncharacterized protein</fullName>
    </submittedName>
</protein>
<gene>
    <name evidence="1" type="ORF">BYL167_LOCUS28044</name>
    <name evidence="2" type="ORF">GIL414_LOCUS32016</name>
</gene>
<dbReference type="Proteomes" id="UP000681720">
    <property type="component" value="Unassembled WGS sequence"/>
</dbReference>
<dbReference type="Proteomes" id="UP000681967">
    <property type="component" value="Unassembled WGS sequence"/>
</dbReference>